<organism evidence="1 2">
    <name type="scientific">Halomicrobium zhouii</name>
    <dbReference type="NCBI Taxonomy" id="767519"/>
    <lineage>
        <taxon>Archaea</taxon>
        <taxon>Methanobacteriati</taxon>
        <taxon>Methanobacteriota</taxon>
        <taxon>Stenosarchaea group</taxon>
        <taxon>Halobacteria</taxon>
        <taxon>Halobacteriales</taxon>
        <taxon>Haloarculaceae</taxon>
        <taxon>Halomicrobium</taxon>
    </lineage>
</organism>
<dbReference type="STRING" id="767519.SAMN05216559_0058"/>
<reference evidence="1 2" key="1">
    <citation type="submission" date="2016-10" db="EMBL/GenBank/DDBJ databases">
        <authorList>
            <person name="de Groot N.N."/>
        </authorList>
    </citation>
    <scope>NUCLEOTIDE SEQUENCE [LARGE SCALE GENOMIC DNA]</scope>
    <source>
        <strain evidence="1 2">CGMCC 1.10457</strain>
    </source>
</reference>
<name>A0A1I6K216_9EURY</name>
<sequence length="99" mass="11291">MDEQEIVDRAEVLEDPGNLFPNGDVDEPRWVAEDPETGSRGIGQFELEARVNLVHAVAAHREDPETDVGYVSVGRDRTYEMRWRNDERLADRVRDALGL</sequence>
<protein>
    <submittedName>
        <fullName evidence="1">Uncharacterized protein</fullName>
    </submittedName>
</protein>
<evidence type="ECO:0000313" key="2">
    <source>
        <dbReference type="Proteomes" id="UP000199062"/>
    </source>
</evidence>
<proteinExistence type="predicted"/>
<dbReference type="AlphaFoldDB" id="A0A1I6K216"/>
<dbReference type="OrthoDB" id="267899at2157"/>
<dbReference type="Proteomes" id="UP000199062">
    <property type="component" value="Unassembled WGS sequence"/>
</dbReference>
<keyword evidence="2" id="KW-1185">Reference proteome</keyword>
<accession>A0A1I6K216</accession>
<dbReference type="RefSeq" id="WP_089812777.1">
    <property type="nucleotide sequence ID" value="NZ_FOZK01000001.1"/>
</dbReference>
<dbReference type="EMBL" id="FOZK01000001">
    <property type="protein sequence ID" value="SFR85246.1"/>
    <property type="molecule type" value="Genomic_DNA"/>
</dbReference>
<gene>
    <name evidence="1" type="ORF">SAMN05216559_0058</name>
</gene>
<evidence type="ECO:0000313" key="1">
    <source>
        <dbReference type="EMBL" id="SFR85246.1"/>
    </source>
</evidence>